<evidence type="ECO:0000256" key="2">
    <source>
        <dbReference type="ARBA" id="ARBA00022448"/>
    </source>
</evidence>
<evidence type="ECO:0000313" key="7">
    <source>
        <dbReference type="Proteomes" id="UP000683507"/>
    </source>
</evidence>
<dbReference type="GO" id="GO:0016020">
    <property type="term" value="C:membrane"/>
    <property type="evidence" value="ECO:0007669"/>
    <property type="project" value="InterPro"/>
</dbReference>
<dbReference type="InterPro" id="IPR015860">
    <property type="entry name" value="ABC_transpr_TagH-like"/>
</dbReference>
<proteinExistence type="inferred from homology"/>
<dbReference type="RefSeq" id="WP_258541240.1">
    <property type="nucleotide sequence ID" value="NZ_OU015584.1"/>
</dbReference>
<dbReference type="PROSITE" id="PS00211">
    <property type="entry name" value="ABC_TRANSPORTER_1"/>
    <property type="match status" value="1"/>
</dbReference>
<accession>A0A916NG01</accession>
<evidence type="ECO:0000256" key="3">
    <source>
        <dbReference type="ARBA" id="ARBA00022741"/>
    </source>
</evidence>
<dbReference type="InterPro" id="IPR050683">
    <property type="entry name" value="Bact_Polysacc_Export_ATP-bd"/>
</dbReference>
<comment type="similarity">
    <text evidence="1">Belongs to the ABC transporter superfamily.</text>
</comment>
<dbReference type="Proteomes" id="UP000683507">
    <property type="component" value="Chromosome"/>
</dbReference>
<evidence type="ECO:0000256" key="1">
    <source>
        <dbReference type="ARBA" id="ARBA00005417"/>
    </source>
</evidence>
<dbReference type="PANTHER" id="PTHR46743">
    <property type="entry name" value="TEICHOIC ACIDS EXPORT ATP-BINDING PROTEIN TAGH"/>
    <property type="match status" value="1"/>
</dbReference>
<feature type="domain" description="ABC transporter" evidence="5">
    <location>
        <begin position="28"/>
        <end position="257"/>
    </location>
</feature>
<keyword evidence="3" id="KW-0547">Nucleotide-binding</keyword>
<dbReference type="SUPFAM" id="SSF52540">
    <property type="entry name" value="P-loop containing nucleoside triphosphate hydrolases"/>
    <property type="match status" value="1"/>
</dbReference>
<dbReference type="GO" id="GO:0005524">
    <property type="term" value="F:ATP binding"/>
    <property type="evidence" value="ECO:0007669"/>
    <property type="project" value="UniProtKB-KW"/>
</dbReference>
<keyword evidence="2" id="KW-0813">Transport</keyword>
<sequence length="389" mass="43387">MKEDKEVLIKVEGVSKKFARNLRKSLRYGVQDLTREVFGMARVEQLRKSEFWALDDVNFEIRRGECLGLIGHNGAGKSTILKIINGLLKPDKGRVTVKGKVAALIELGAGFNPILTGRENIYNNASVLGFTKEETDAKLDDIIAFSEIGEFIDAPVQSYSSGMKVRLGFSVAAQMDPDVLIIDEVLAVGDVFFRNKCIARIDQLKKNCAIIFVSHSINLVGRICTAALVMDKGKVVDSGNSIGESYLKFLELRPNTDSYNPEGSLLSSIHITQDGQRVDQVHAYSLIDIHMEFTHKLDAYINIVLFDISQRPVITILHEDYNNVNGKRIVIKDFAVNLVPGKYSFSVNINKGRNDSVIEKITEVGSFKVLGEDFLWSPLVIKQDFDVQE</sequence>
<reference evidence="6" key="1">
    <citation type="submission" date="2021-04" db="EMBL/GenBank/DDBJ databases">
        <authorList>
            <person name="Rodrigo-Torres L."/>
            <person name="Arahal R. D."/>
            <person name="Lucena T."/>
        </authorList>
    </citation>
    <scope>NUCLEOTIDE SEQUENCE</scope>
    <source>
        <strain evidence="6">AS29M-1</strain>
    </source>
</reference>
<dbReference type="InterPro" id="IPR003593">
    <property type="entry name" value="AAA+_ATPase"/>
</dbReference>
<dbReference type="PROSITE" id="PS50893">
    <property type="entry name" value="ABC_TRANSPORTER_2"/>
    <property type="match status" value="1"/>
</dbReference>
<protein>
    <submittedName>
        <fullName evidence="6">Vitamin B12 import ATP-binding protein BtuD</fullName>
    </submittedName>
</protein>
<dbReference type="EMBL" id="OU015584">
    <property type="protein sequence ID" value="CAG5079697.1"/>
    <property type="molecule type" value="Genomic_DNA"/>
</dbReference>
<keyword evidence="7" id="KW-1185">Reference proteome</keyword>
<dbReference type="CDD" id="cd03220">
    <property type="entry name" value="ABC_KpsT_Wzt"/>
    <property type="match status" value="1"/>
</dbReference>
<dbReference type="InterPro" id="IPR003439">
    <property type="entry name" value="ABC_transporter-like_ATP-bd"/>
</dbReference>
<evidence type="ECO:0000259" key="5">
    <source>
        <dbReference type="PROSITE" id="PS50893"/>
    </source>
</evidence>
<dbReference type="InterPro" id="IPR027417">
    <property type="entry name" value="P-loop_NTPase"/>
</dbReference>
<dbReference type="Pfam" id="PF00005">
    <property type="entry name" value="ABC_tran"/>
    <property type="match status" value="1"/>
</dbReference>
<keyword evidence="4 6" id="KW-0067">ATP-binding</keyword>
<evidence type="ECO:0000313" key="6">
    <source>
        <dbReference type="EMBL" id="CAG5079697.1"/>
    </source>
</evidence>
<gene>
    <name evidence="6" type="primary">btuD_3</name>
    <name evidence="6" type="ORF">CRYO30217_01021</name>
</gene>
<dbReference type="KEGG" id="ptan:CRYO30217_01021"/>
<dbReference type="PANTHER" id="PTHR46743:SF2">
    <property type="entry name" value="TEICHOIC ACIDS EXPORT ATP-BINDING PROTEIN TAGH"/>
    <property type="match status" value="1"/>
</dbReference>
<dbReference type="InterPro" id="IPR017871">
    <property type="entry name" value="ABC_transporter-like_CS"/>
</dbReference>
<dbReference type="GO" id="GO:0140359">
    <property type="term" value="F:ABC-type transporter activity"/>
    <property type="evidence" value="ECO:0007669"/>
    <property type="project" value="InterPro"/>
</dbReference>
<dbReference type="Gene3D" id="3.40.50.300">
    <property type="entry name" value="P-loop containing nucleotide triphosphate hydrolases"/>
    <property type="match status" value="1"/>
</dbReference>
<name>A0A916NG01_9FLAO</name>
<dbReference type="GO" id="GO:0016887">
    <property type="term" value="F:ATP hydrolysis activity"/>
    <property type="evidence" value="ECO:0007669"/>
    <property type="project" value="InterPro"/>
</dbReference>
<dbReference type="AlphaFoldDB" id="A0A916NG01"/>
<evidence type="ECO:0000256" key="4">
    <source>
        <dbReference type="ARBA" id="ARBA00022840"/>
    </source>
</evidence>
<organism evidence="6 7">
    <name type="scientific">Parvicella tangerina</name>
    <dbReference type="NCBI Taxonomy" id="2829795"/>
    <lineage>
        <taxon>Bacteria</taxon>
        <taxon>Pseudomonadati</taxon>
        <taxon>Bacteroidota</taxon>
        <taxon>Flavobacteriia</taxon>
        <taxon>Flavobacteriales</taxon>
        <taxon>Parvicellaceae</taxon>
        <taxon>Parvicella</taxon>
    </lineage>
</organism>
<dbReference type="SMART" id="SM00382">
    <property type="entry name" value="AAA"/>
    <property type="match status" value="1"/>
</dbReference>